<sequence length="64" mass="7549">WLFGDTAPMWQPGSRCPSRTGRARRCQPCAGIPSPPRIRSRRLLAARCRWRGAWNRQRYRCARH</sequence>
<feature type="non-terminal residue" evidence="1">
    <location>
        <position position="64"/>
    </location>
</feature>
<gene>
    <name evidence="1" type="ORF">AVDCRST_MAG77-1681</name>
</gene>
<dbReference type="EMBL" id="CADCTC010000106">
    <property type="protein sequence ID" value="CAA9243887.1"/>
    <property type="molecule type" value="Genomic_DNA"/>
</dbReference>
<reference evidence="1" key="1">
    <citation type="submission" date="2020-02" db="EMBL/GenBank/DDBJ databases">
        <authorList>
            <person name="Meier V. D."/>
        </authorList>
    </citation>
    <scope>NUCLEOTIDE SEQUENCE</scope>
    <source>
        <strain evidence="1">AVDCRST_MAG77</strain>
    </source>
</reference>
<organism evidence="1">
    <name type="scientific">uncultured Chloroflexota bacterium</name>
    <dbReference type="NCBI Taxonomy" id="166587"/>
    <lineage>
        <taxon>Bacteria</taxon>
        <taxon>Bacillati</taxon>
        <taxon>Chloroflexota</taxon>
        <taxon>environmental samples</taxon>
    </lineage>
</organism>
<accession>A0A6J4I6T0</accession>
<proteinExistence type="predicted"/>
<feature type="non-terminal residue" evidence="1">
    <location>
        <position position="1"/>
    </location>
</feature>
<protein>
    <submittedName>
        <fullName evidence="1">Uncharacterized protein</fullName>
    </submittedName>
</protein>
<dbReference type="AlphaFoldDB" id="A0A6J4I6T0"/>
<name>A0A6J4I6T0_9CHLR</name>
<evidence type="ECO:0000313" key="1">
    <source>
        <dbReference type="EMBL" id="CAA9243887.1"/>
    </source>
</evidence>